<dbReference type="GO" id="GO:0003676">
    <property type="term" value="F:nucleic acid binding"/>
    <property type="evidence" value="ECO:0007669"/>
    <property type="project" value="InterPro"/>
</dbReference>
<name>L0AYN6_THEEQ</name>
<proteinExistence type="predicted"/>
<dbReference type="GeneID" id="15803480"/>
<dbReference type="KEGG" id="beq:BEWA_032110"/>
<dbReference type="Gene3D" id="1.10.150.910">
    <property type="match status" value="1"/>
</dbReference>
<keyword evidence="7" id="KW-1185">Reference proteome</keyword>
<gene>
    <name evidence="6" type="ORF">BEWA_032110</name>
</gene>
<evidence type="ECO:0000256" key="1">
    <source>
        <dbReference type="ARBA" id="ARBA00004123"/>
    </source>
</evidence>
<dbReference type="Proteomes" id="UP000031512">
    <property type="component" value="Chromosome 1"/>
</dbReference>
<dbReference type="PANTHER" id="PTHR10644">
    <property type="entry name" value="DNA REPAIR/RNA PROCESSING CPSF FAMILY"/>
    <property type="match status" value="1"/>
</dbReference>
<feature type="domain" description="RSE1/DDB1/CPSF1 C-terminal" evidence="4">
    <location>
        <begin position="1097"/>
        <end position="1346"/>
    </location>
</feature>
<dbReference type="Pfam" id="PF10433">
    <property type="entry name" value="Beta-prop_RSE1_1st"/>
    <property type="match status" value="1"/>
</dbReference>
<evidence type="ECO:0000256" key="2">
    <source>
        <dbReference type="ARBA" id="ARBA00023242"/>
    </source>
</evidence>
<protein>
    <recommendedName>
        <fullName evidence="8">DNA damage-binding protein 1</fullName>
    </recommendedName>
</protein>
<reference evidence="6" key="2">
    <citation type="journal article" date="2012" name="BMC Genomics">
        <title>Comparative genomic analysis and phylogenetic position of Theileria equi.</title>
        <authorList>
            <person name="Kappmeyer L.S."/>
            <person name="Thiagarajan M."/>
            <person name="Herndon D.R."/>
            <person name="Ramsay J.D."/>
            <person name="Caler E."/>
            <person name="Djikeng A."/>
            <person name="Gillespie J.J."/>
            <person name="Lau A.O."/>
            <person name="Roalson E.H."/>
            <person name="Silva J.C."/>
            <person name="Silva M.G."/>
            <person name="Suarez C.E."/>
            <person name="Ueti M.W."/>
            <person name="Nene V.M."/>
            <person name="Mealey R.H."/>
            <person name="Knowles D.P."/>
            <person name="Brayton K.A."/>
        </authorList>
    </citation>
    <scope>NUCLEOTIDE SEQUENCE [LARGE SCALE GENOMIC DNA]</scope>
    <source>
        <strain evidence="6">WA</strain>
    </source>
</reference>
<dbReference type="EMBL" id="CP001669">
    <property type="protein sequence ID" value="AFZ80358.1"/>
    <property type="molecule type" value="Genomic_DNA"/>
</dbReference>
<dbReference type="RefSeq" id="XP_004830024.1">
    <property type="nucleotide sequence ID" value="XM_004829967.1"/>
</dbReference>
<comment type="subcellular location">
    <subcellularLocation>
        <location evidence="1">Nucleus</location>
    </subcellularLocation>
</comment>
<feature type="compositionally biased region" description="Polar residues" evidence="3">
    <location>
        <begin position="203"/>
        <end position="212"/>
    </location>
</feature>
<dbReference type="InterPro" id="IPR015943">
    <property type="entry name" value="WD40/YVTN_repeat-like_dom_sf"/>
</dbReference>
<evidence type="ECO:0000313" key="6">
    <source>
        <dbReference type="EMBL" id="AFZ80358.1"/>
    </source>
</evidence>
<feature type="domain" description="RSE1/DDB1/CPSF1 first beta-propeller" evidence="5">
    <location>
        <begin position="28"/>
        <end position="440"/>
    </location>
</feature>
<organism evidence="6 7">
    <name type="scientific">Theileria equi strain WA</name>
    <dbReference type="NCBI Taxonomy" id="1537102"/>
    <lineage>
        <taxon>Eukaryota</taxon>
        <taxon>Sar</taxon>
        <taxon>Alveolata</taxon>
        <taxon>Apicomplexa</taxon>
        <taxon>Aconoidasida</taxon>
        <taxon>Piroplasmida</taxon>
        <taxon>Theileriidae</taxon>
        <taxon>Theileria</taxon>
    </lineage>
</organism>
<evidence type="ECO:0000313" key="7">
    <source>
        <dbReference type="Proteomes" id="UP000031512"/>
    </source>
</evidence>
<dbReference type="Pfam" id="PF03178">
    <property type="entry name" value="CPSF_A"/>
    <property type="match status" value="1"/>
</dbReference>
<dbReference type="InterPro" id="IPR050358">
    <property type="entry name" value="RSE1/DDB1/CFT1"/>
</dbReference>
<dbReference type="eggNOG" id="KOG1897">
    <property type="taxonomic scope" value="Eukaryota"/>
</dbReference>
<dbReference type="InterPro" id="IPR004871">
    <property type="entry name" value="RSE1/DDB1/CPSF1_C"/>
</dbReference>
<dbReference type="Gene3D" id="2.130.10.10">
    <property type="entry name" value="YVTN repeat-like/Quinoprotein amine dehydrogenase"/>
    <property type="match status" value="2"/>
</dbReference>
<evidence type="ECO:0000259" key="5">
    <source>
        <dbReference type="Pfam" id="PF10433"/>
    </source>
</evidence>
<keyword evidence="2" id="KW-0539">Nucleus</keyword>
<dbReference type="InterPro" id="IPR018846">
    <property type="entry name" value="Beta-prop_RSE1/DDB1/CPSF1_1st"/>
</dbReference>
<dbReference type="VEuPathDB" id="PiroplasmaDB:BEWA_032110"/>
<evidence type="ECO:0008006" key="8">
    <source>
        <dbReference type="Google" id="ProtNLM"/>
    </source>
</evidence>
<reference evidence="6" key="1">
    <citation type="submission" date="2009-07" db="EMBL/GenBank/DDBJ databases">
        <authorList>
            <person name="Kappmeyer L."/>
            <person name="Thiagarajan M."/>
            <person name="Herndon D."/>
            <person name="Caler E."/>
            <person name="Galinsky K."/>
            <person name="Inman J."/>
            <person name="Schobel S."/>
            <person name="Amedeo P."/>
            <person name="Watkins K."/>
            <person name="Bradley B."/>
            <person name="Sosa J."/>
            <person name="Sarmiento M."/>
            <person name="Fedorova N."/>
            <person name="Brayton K."/>
            <person name="Lau A."/>
            <person name="Nene V."/>
            <person name="Djikeng A."/>
            <person name="Herndon D."/>
            <person name="Knowles D."/>
        </authorList>
    </citation>
    <scope>NUCLEOTIDE SEQUENCE</scope>
    <source>
        <strain evidence="6">WA</strain>
    </source>
</reference>
<evidence type="ECO:0000256" key="3">
    <source>
        <dbReference type="SAM" id="MobiDB-lite"/>
    </source>
</evidence>
<dbReference type="GO" id="GO:0005634">
    <property type="term" value="C:nucleus"/>
    <property type="evidence" value="ECO:0007669"/>
    <property type="project" value="UniProtKB-SubCell"/>
</dbReference>
<feature type="region of interest" description="Disordered" evidence="3">
    <location>
        <begin position="196"/>
        <end position="221"/>
    </location>
</feature>
<dbReference type="OrthoDB" id="433457at2759"/>
<evidence type="ECO:0000259" key="4">
    <source>
        <dbReference type="Pfam" id="PF03178"/>
    </source>
</evidence>
<sequence>MYSYCVTAAPSGATINAIKCKLVKNSETEYLVCLKRHSIDVYSIKSTVSSSETTNVSDSRPVLTATLKANSTFVAFLEYRPPNSNQSCILVLTSNYILKLLAYDDENAKFVSKTVASLQEPACNKIQSSVLLKVDRGYNVIIFYGLRRIIKCIVLNKADYFDFSDVITLRTNDSILLDIEFIDTDFKPQPQSLSDEYMDHAKSSSQQQQVGTPDSKRRGNTPKKMFLECKIIVLGQNRNTDSVRPARWLYGMQLFFEIEETVNYRIFNSYGHVPMFGEPMYLENPYNKFLPLHLNETAKSTDSVLLLGAGSVGFFAFNDPKSIKDFVSDFSMSEITGYCQIEHSKFVLSDDNGNIHLMELVLSSKPANTGLKRRIRPINSNNNCDMHAHRGRTIATISDVIITRLYNCDIPSSIINIGNNTIFSTSKVGNTCTFRIDFGNKPSICSDSFKIEEFNVYKTWNQTNLGPIADFTYGEENSHGNKSVLACCGMGSAGKFCSITLGVGIDTICSNTILGISNLFSVSSGGSKTDSNESILCCSFYRNTQFYSVNFVSMNNTQGNINSSLLDINEPNVGYVNKMVMDGSTFREDERTILLSNIDKDKIVQITTSSIIILSSNPKLNRIAYKTVEEIMTEIDEGSEERNRIVHACLCGSYIFIILSNHWAAILDGKKLEMVNVEPLSINISSVAYISHVKNSAEFLALSTWEKSSILILSFPNLDIVRRIKIECTFGIYIKSMKFGATNNNLFFFVSLSDGQLMVYKVQMSRNITNAVSKGKSDVFKNDVEIDFILDSTMHLSNTCTKLEFLNLSNNYIHEQTCNLDCNNIIAIGKQSTAIFSKRDKVEFAKVNISHVSCLCTIPTQRTSSEFNSVLIAYYSYPSLVIGKLDPIEQFHVQNIISGRTFDKVCYHVPSKVAVVGCPPELSATTSDSVPGLNDIDDNNPPFMCLDGSESEKVNSLKLPALALFINVSSKEVIYNLNLPREHLVSSLHTMSFDGTNEVILIGTSKVDESHDAPTEGFLYIVDISSHSEDRLVMTIQRTTKPFAGGVVEITSCGQNPVIAVNNVVLALSLCSNIGVRNEKDRYDLEYLYACDDIIDSRQCLVVEAKYTSNTYVVSLDSCENNIIVGDLMTSAKLLRFKDNCFYELCRDFNSIWCTAVASIDKNTSIVSDDSGNFSIFSKNETPTNDAQSAKFQVMGLFHHGEIINKIVEHVSKECKYERKKSLIKLGGVASSCKRNFCCLSTADTCPMDPTNGSKSTNIHKDAAPTRYRFDKTYLCATSSGSILKMSTFKDMDAFLRLALLEEAIIGIQSDAGNIPNSKWRNFQNSHTNIQTRGFIDGDTVESFLHLPMDLKRRVLEKLQESSKDIQGDFDSIETLTLEIEQIQRVR</sequence>
<accession>L0AYN6</accession>
<dbReference type="STRING" id="1537102.L0AYN6"/>